<organism evidence="9 10">
    <name type="scientific">Domibacillus aminovorans</name>
    <dbReference type="NCBI Taxonomy" id="29332"/>
    <lineage>
        <taxon>Bacteria</taxon>
        <taxon>Bacillati</taxon>
        <taxon>Bacillota</taxon>
        <taxon>Bacilli</taxon>
        <taxon>Bacillales</taxon>
        <taxon>Bacillaceae</taxon>
        <taxon>Domibacillus</taxon>
    </lineage>
</organism>
<evidence type="ECO:0000256" key="1">
    <source>
        <dbReference type="ARBA" id="ARBA00004141"/>
    </source>
</evidence>
<keyword evidence="6 7" id="KW-0472">Membrane</keyword>
<dbReference type="RefSeq" id="WP_063974602.1">
    <property type="nucleotide sequence ID" value="NZ_LQWZ01000009.1"/>
</dbReference>
<evidence type="ECO:0000259" key="8">
    <source>
        <dbReference type="Pfam" id="PF13632"/>
    </source>
</evidence>
<dbReference type="AlphaFoldDB" id="A0A177KZ56"/>
<evidence type="ECO:0000313" key="10">
    <source>
        <dbReference type="Proteomes" id="UP000077271"/>
    </source>
</evidence>
<dbReference type="Proteomes" id="UP000077271">
    <property type="component" value="Unassembled WGS sequence"/>
</dbReference>
<protein>
    <recommendedName>
        <fullName evidence="8">Glycosyltransferase 2-like domain-containing protein</fullName>
    </recommendedName>
</protein>
<feature type="transmembrane region" description="Helical" evidence="7">
    <location>
        <begin position="37"/>
        <end position="55"/>
    </location>
</feature>
<gene>
    <name evidence="9" type="ORF">AWH48_17905</name>
</gene>
<evidence type="ECO:0000256" key="5">
    <source>
        <dbReference type="ARBA" id="ARBA00022989"/>
    </source>
</evidence>
<keyword evidence="2" id="KW-0328">Glycosyltransferase</keyword>
<dbReference type="InterPro" id="IPR029044">
    <property type="entry name" value="Nucleotide-diphossugar_trans"/>
</dbReference>
<keyword evidence="5 7" id="KW-1133">Transmembrane helix</keyword>
<sequence length="649" mass="74855">MEVAMQVTNMNAKVILTILIVLLLFLLYLLACKWKKFKLFFILTAVLCNSAYILWRGLETIPMFSTLTIILGVVLFLSEFVDFFQSNVFRLTFLKEYKIQFKSMDLFRTSPTVDVFIATYNEPADVLKKTVAGCKSLKYPASKLSIYICDDGNREEIKLLAEEFDVGYITRESNEHAKAGNLNNAFNKTYGEFVMLLDADMIPKSYFLRRTMGYFTKKNVGFVQTPQVFYNSDPFQNNLRYFKEIPNEQDFFMRFVEAGRAAFNVVLHVGTNAVFRRSTVEDIGGFPTGSITEDLATGIIIQAKGYETVFVNEPLVFGMSVDTFGDLVKQRKRWARGNIQVMKKWGPTKLKGLNVSQRLIYFSGILYWFCGLQKLMFIIAPIIFLLTGIPFVSTNVYDLLLFAGPSLIASFLIFKLLSQNHRTMYWANIYEVSLAPYLAKAAFAEFFLKRQLDFNVTSKEKKTDSKYFHFTLALPHIILFILSISAIIFGLYKMYYNMYSYSSIVVNLIWCCYNISSIFVSILVCMERPKPDGEENITFTNSHVWLSNLSEKSHSTFNIYQMSINQIILYKNDYLVNDSYKLGDLVELSNPELSGVGGVIQDIYEKDNKLFFKIVFNELEKNEFIKVIQYVFENSRGYTIVDKELISKY</sequence>
<feature type="transmembrane region" description="Helical" evidence="7">
    <location>
        <begin position="399"/>
        <end position="417"/>
    </location>
</feature>
<feature type="transmembrane region" description="Helical" evidence="7">
    <location>
        <begin position="504"/>
        <end position="524"/>
    </location>
</feature>
<proteinExistence type="predicted"/>
<evidence type="ECO:0000256" key="4">
    <source>
        <dbReference type="ARBA" id="ARBA00022692"/>
    </source>
</evidence>
<keyword evidence="4 7" id="KW-0812">Transmembrane</keyword>
<evidence type="ECO:0000313" key="9">
    <source>
        <dbReference type="EMBL" id="OAH58457.1"/>
    </source>
</evidence>
<dbReference type="Pfam" id="PF13632">
    <property type="entry name" value="Glyco_trans_2_3"/>
    <property type="match status" value="1"/>
</dbReference>
<feature type="domain" description="Glycosyltransferase 2-like" evidence="8">
    <location>
        <begin position="194"/>
        <end position="379"/>
    </location>
</feature>
<dbReference type="InterPro" id="IPR001173">
    <property type="entry name" value="Glyco_trans_2-like"/>
</dbReference>
<evidence type="ECO:0000256" key="6">
    <source>
        <dbReference type="ARBA" id="ARBA00023136"/>
    </source>
</evidence>
<feature type="transmembrane region" description="Helical" evidence="7">
    <location>
        <begin position="12"/>
        <end position="30"/>
    </location>
</feature>
<dbReference type="PANTHER" id="PTHR43867:SF2">
    <property type="entry name" value="CELLULOSE SYNTHASE CATALYTIC SUBUNIT A [UDP-FORMING]"/>
    <property type="match status" value="1"/>
</dbReference>
<evidence type="ECO:0000256" key="7">
    <source>
        <dbReference type="SAM" id="Phobius"/>
    </source>
</evidence>
<feature type="transmembrane region" description="Helical" evidence="7">
    <location>
        <begin position="468"/>
        <end position="492"/>
    </location>
</feature>
<dbReference type="GO" id="GO:0035438">
    <property type="term" value="F:cyclic-di-GMP binding"/>
    <property type="evidence" value="ECO:0007669"/>
    <property type="project" value="InterPro"/>
</dbReference>
<dbReference type="PRINTS" id="PR01439">
    <property type="entry name" value="CELLSNTHASEA"/>
</dbReference>
<comment type="subcellular location">
    <subcellularLocation>
        <location evidence="1">Membrane</location>
        <topology evidence="1">Multi-pass membrane protein</topology>
    </subcellularLocation>
</comment>
<dbReference type="SUPFAM" id="SSF53448">
    <property type="entry name" value="Nucleotide-diphospho-sugar transferases"/>
    <property type="match status" value="1"/>
</dbReference>
<dbReference type="GO" id="GO:0006011">
    <property type="term" value="P:UDP-alpha-D-glucose metabolic process"/>
    <property type="evidence" value="ECO:0007669"/>
    <property type="project" value="InterPro"/>
</dbReference>
<dbReference type="Gene3D" id="3.90.550.10">
    <property type="entry name" value="Spore Coat Polysaccharide Biosynthesis Protein SpsA, Chain A"/>
    <property type="match status" value="1"/>
</dbReference>
<dbReference type="GO" id="GO:0005886">
    <property type="term" value="C:plasma membrane"/>
    <property type="evidence" value="ECO:0007669"/>
    <property type="project" value="TreeGrafter"/>
</dbReference>
<dbReference type="OrthoDB" id="9766299at2"/>
<dbReference type="InterPro" id="IPR003919">
    <property type="entry name" value="Cell_synth_A"/>
</dbReference>
<evidence type="ECO:0000256" key="2">
    <source>
        <dbReference type="ARBA" id="ARBA00022676"/>
    </source>
</evidence>
<keyword evidence="3" id="KW-0808">Transferase</keyword>
<dbReference type="CDD" id="cd06421">
    <property type="entry name" value="CESA_CelA_like"/>
    <property type="match status" value="1"/>
</dbReference>
<dbReference type="EMBL" id="LQWZ01000009">
    <property type="protein sequence ID" value="OAH58457.1"/>
    <property type="molecule type" value="Genomic_DNA"/>
</dbReference>
<evidence type="ECO:0000256" key="3">
    <source>
        <dbReference type="ARBA" id="ARBA00022679"/>
    </source>
</evidence>
<name>A0A177KZ56_9BACI</name>
<accession>A0A177KZ56</accession>
<feature type="transmembrane region" description="Helical" evidence="7">
    <location>
        <begin position="61"/>
        <end position="81"/>
    </location>
</feature>
<feature type="transmembrane region" description="Helical" evidence="7">
    <location>
        <begin position="359"/>
        <end position="387"/>
    </location>
</feature>
<comment type="caution">
    <text evidence="9">The sequence shown here is derived from an EMBL/GenBank/DDBJ whole genome shotgun (WGS) entry which is preliminary data.</text>
</comment>
<reference evidence="9 10" key="1">
    <citation type="submission" date="2016-01" db="EMBL/GenBank/DDBJ databases">
        <title>Investigation of taxonomic status of Bacillus aminovorans.</title>
        <authorList>
            <person name="Verma A."/>
            <person name="Pal Y."/>
            <person name="Krishnamurthi S."/>
        </authorList>
    </citation>
    <scope>NUCLEOTIDE SEQUENCE [LARGE SCALE GENOMIC DNA]</scope>
    <source>
        <strain evidence="9 10">DSM 4337</strain>
    </source>
</reference>
<dbReference type="GO" id="GO:0016759">
    <property type="term" value="F:cellulose synthase activity"/>
    <property type="evidence" value="ECO:0007669"/>
    <property type="project" value="InterPro"/>
</dbReference>
<dbReference type="PANTHER" id="PTHR43867">
    <property type="entry name" value="CELLULOSE SYNTHASE CATALYTIC SUBUNIT A [UDP-FORMING]"/>
    <property type="match status" value="1"/>
</dbReference>
<dbReference type="InterPro" id="IPR050321">
    <property type="entry name" value="Glycosyltr_2/OpgH_subfam"/>
</dbReference>